<dbReference type="RefSeq" id="WP_119112508.1">
    <property type="nucleotide sequence ID" value="NZ_CBCSEO010000002.1"/>
</dbReference>
<proteinExistence type="predicted"/>
<dbReference type="Proteomes" id="UP000265816">
    <property type="component" value="Unassembled WGS sequence"/>
</dbReference>
<reference evidence="1 2" key="1">
    <citation type="submission" date="2018-08" db="EMBL/GenBank/DDBJ databases">
        <title>Bacillus jemisoniae sp. nov., Bacillus chryseoplanitiae sp. nov., Bacillus resnikiae sp. nov., and Bacillus frankliniae sp. nov., isolated from Viking spacecraft and associated surfaces.</title>
        <authorList>
            <person name="Seuylemezian A."/>
            <person name="Vaishampayan P."/>
        </authorList>
    </citation>
    <scope>NUCLEOTIDE SEQUENCE [LARGE SCALE GENOMIC DNA]</scope>
    <source>
        <strain evidence="1 2">JJ-247</strain>
    </source>
</reference>
<evidence type="ECO:0000313" key="1">
    <source>
        <dbReference type="EMBL" id="RID85655.1"/>
    </source>
</evidence>
<organism evidence="1 2">
    <name type="scientific">Mesobacillus zeae</name>
    <dbReference type="NCBI Taxonomy" id="1917180"/>
    <lineage>
        <taxon>Bacteria</taxon>
        <taxon>Bacillati</taxon>
        <taxon>Bacillota</taxon>
        <taxon>Bacilli</taxon>
        <taxon>Bacillales</taxon>
        <taxon>Bacillaceae</taxon>
        <taxon>Mesobacillus</taxon>
    </lineage>
</organism>
<accession>A0A398B6T3</accession>
<sequence>MSALVKLKKATFKHIESELYSYQDTLREIEFLRKNIMFTNENDDENVGGGRSSLPSSPTENIGTRLATHKKLVRLEEVAHAIEKVFTGLPEDYQKLVRLKYWTRPQTLTWEGIAEGLHVSRRQAFNWRDEIVYAVGEVLGWR</sequence>
<evidence type="ECO:0000313" key="2">
    <source>
        <dbReference type="Proteomes" id="UP000265816"/>
    </source>
</evidence>
<comment type="caution">
    <text evidence="1">The sequence shown here is derived from an EMBL/GenBank/DDBJ whole genome shotgun (WGS) entry which is preliminary data.</text>
</comment>
<dbReference type="OrthoDB" id="2735906at2"/>
<dbReference type="EMBL" id="QWVT01000015">
    <property type="protein sequence ID" value="RID85655.1"/>
    <property type="molecule type" value="Genomic_DNA"/>
</dbReference>
<keyword evidence="2" id="KW-1185">Reference proteome</keyword>
<dbReference type="AlphaFoldDB" id="A0A398B6T3"/>
<name>A0A398B6T3_9BACI</name>
<dbReference type="NCBIfam" id="TIGR01636">
    <property type="entry name" value="phage_rinA"/>
    <property type="match status" value="1"/>
</dbReference>
<protein>
    <submittedName>
        <fullName evidence="1">Transcriptional regulator</fullName>
    </submittedName>
</protein>
<gene>
    <name evidence="1" type="ORF">D1970_08865</name>
</gene>
<dbReference type="InterPro" id="IPR006523">
    <property type="entry name" value="RinA"/>
</dbReference>